<accession>A0A150XK63</accession>
<protein>
    <submittedName>
        <fullName evidence="2">Uncharacterized protein</fullName>
    </submittedName>
</protein>
<name>A0A150XK63_ROSEK</name>
<evidence type="ECO:0000313" key="3">
    <source>
        <dbReference type="Proteomes" id="UP000075583"/>
    </source>
</evidence>
<reference evidence="2" key="1">
    <citation type="submission" date="2016-01" db="EMBL/GenBank/DDBJ databases">
        <title>Genome sequencing of Roseivirga ehrenbergii KMM 6017.</title>
        <authorList>
            <person name="Selvaratnam C."/>
            <person name="Thevarajoo S."/>
            <person name="Goh K.M."/>
            <person name="Ee R."/>
            <person name="Chan K.-G."/>
            <person name="Chong C.S."/>
        </authorList>
    </citation>
    <scope>NUCLEOTIDE SEQUENCE [LARGE SCALE GENOMIC DNA]</scope>
    <source>
        <strain evidence="2">KMM 6017</strain>
    </source>
</reference>
<dbReference type="RefSeq" id="WP_062590930.1">
    <property type="nucleotide sequence ID" value="NZ_LQZQ01000008.1"/>
</dbReference>
<dbReference type="STRING" id="279360.MB14_17485"/>
<keyword evidence="1" id="KW-0812">Transmembrane</keyword>
<gene>
    <name evidence="2" type="ORF">MB14_17485</name>
</gene>
<dbReference type="EMBL" id="LQZQ01000008">
    <property type="protein sequence ID" value="KYG79100.1"/>
    <property type="molecule type" value="Genomic_DNA"/>
</dbReference>
<proteinExistence type="predicted"/>
<keyword evidence="1" id="KW-0472">Membrane</keyword>
<organism evidence="2 3">
    <name type="scientific">Roseivirga ehrenbergii (strain DSM 102268 / JCM 13514 / KCTC 12282 / NCIMB 14502 / KMM 6017)</name>
    <dbReference type="NCBI Taxonomy" id="279360"/>
    <lineage>
        <taxon>Bacteria</taxon>
        <taxon>Pseudomonadati</taxon>
        <taxon>Bacteroidota</taxon>
        <taxon>Cytophagia</taxon>
        <taxon>Cytophagales</taxon>
        <taxon>Roseivirgaceae</taxon>
        <taxon>Roseivirga</taxon>
    </lineage>
</organism>
<keyword evidence="1" id="KW-1133">Transmembrane helix</keyword>
<keyword evidence="3" id="KW-1185">Reference proteome</keyword>
<dbReference type="AlphaFoldDB" id="A0A150XK63"/>
<evidence type="ECO:0000313" key="2">
    <source>
        <dbReference type="EMBL" id="KYG79100.1"/>
    </source>
</evidence>
<feature type="transmembrane region" description="Helical" evidence="1">
    <location>
        <begin position="116"/>
        <end position="137"/>
    </location>
</feature>
<comment type="caution">
    <text evidence="2">The sequence shown here is derived from an EMBL/GenBank/DDBJ whole genome shotgun (WGS) entry which is preliminary data.</text>
</comment>
<sequence length="140" mass="16278">MKVKRNIKQLSTVELLFELDNKRSSYPKEEIDNEIKNRNLTEAELKKAFTEKQFVTRIRSEKVNQSMTIAQMILLFIFPIGIESHNNDGGPELSSWETKDGFYRSGGYEKIAKQRFIIKLSSLLFWTIIAIAAAWYLGNR</sequence>
<dbReference type="Proteomes" id="UP000075583">
    <property type="component" value="Unassembled WGS sequence"/>
</dbReference>
<evidence type="ECO:0000256" key="1">
    <source>
        <dbReference type="SAM" id="Phobius"/>
    </source>
</evidence>